<dbReference type="SUPFAM" id="SSF50346">
    <property type="entry name" value="PRC-barrel domain"/>
    <property type="match status" value="1"/>
</dbReference>
<accession>A0A1H7SQZ4</accession>
<dbReference type="PANTHER" id="PTHR33692">
    <property type="entry name" value="RIBOSOME MATURATION FACTOR RIMM"/>
    <property type="match status" value="1"/>
</dbReference>
<dbReference type="Proteomes" id="UP000198548">
    <property type="component" value="Unassembled WGS sequence"/>
</dbReference>
<dbReference type="GO" id="GO:0005737">
    <property type="term" value="C:cytoplasm"/>
    <property type="evidence" value="ECO:0007669"/>
    <property type="project" value="UniProtKB-SubCell"/>
</dbReference>
<comment type="subunit">
    <text evidence="5">Binds ribosomal protein uS19.</text>
</comment>
<dbReference type="GO" id="GO:0005840">
    <property type="term" value="C:ribosome"/>
    <property type="evidence" value="ECO:0007669"/>
    <property type="project" value="InterPro"/>
</dbReference>
<evidence type="ECO:0000313" key="9">
    <source>
        <dbReference type="EMBL" id="SEL75062.1"/>
    </source>
</evidence>
<dbReference type="NCBIfam" id="TIGR02273">
    <property type="entry name" value="16S_RimM"/>
    <property type="match status" value="1"/>
</dbReference>
<dbReference type="EMBL" id="BJUX01000011">
    <property type="protein sequence ID" value="GEK89165.1"/>
    <property type="molecule type" value="Genomic_DNA"/>
</dbReference>
<dbReference type="RefSeq" id="WP_091487552.1">
    <property type="nucleotide sequence ID" value="NZ_BJUX01000011.1"/>
</dbReference>
<evidence type="ECO:0000313" key="11">
    <source>
        <dbReference type="Proteomes" id="UP000321425"/>
    </source>
</evidence>
<dbReference type="Gene3D" id="2.30.30.240">
    <property type="entry name" value="PRC-barrel domain"/>
    <property type="match status" value="1"/>
</dbReference>
<sequence>MEYYDVGKIVNTHGIKGEVRVLSTTTNPEERYYEGAPLIWFGKKGEQEALTVKSHRTHKTFDLLSFEGYGNVNDVEQFVGGTLRVSEDMLLELPENEFYIHEVIGSTVIDDDSGEEIGKIKEILSPGANDVWVVERPNKKDLLLPYIEPVILDVDIENQVVRVHVMEGLD</sequence>
<dbReference type="InterPro" id="IPR011033">
    <property type="entry name" value="PRC_barrel-like_sf"/>
</dbReference>
<dbReference type="InterPro" id="IPR011961">
    <property type="entry name" value="RimM"/>
</dbReference>
<keyword evidence="1 5" id="KW-0963">Cytoplasm</keyword>
<dbReference type="GO" id="GO:0042274">
    <property type="term" value="P:ribosomal small subunit biogenesis"/>
    <property type="evidence" value="ECO:0007669"/>
    <property type="project" value="UniProtKB-UniRule"/>
</dbReference>
<feature type="domain" description="RimM N-terminal" evidence="6">
    <location>
        <begin position="6"/>
        <end position="88"/>
    </location>
</feature>
<evidence type="ECO:0000256" key="1">
    <source>
        <dbReference type="ARBA" id="ARBA00022490"/>
    </source>
</evidence>
<evidence type="ECO:0000313" key="8">
    <source>
        <dbReference type="EMBL" id="GEK89165.1"/>
    </source>
</evidence>
<gene>
    <name evidence="5 8" type="primary">rimM</name>
    <name evidence="8" type="ORF">APU01nite_12040</name>
    <name evidence="9" type="ORF">SAMN04488100_10944</name>
</gene>
<dbReference type="GO" id="GO:0006364">
    <property type="term" value="P:rRNA processing"/>
    <property type="evidence" value="ECO:0007669"/>
    <property type="project" value="UniProtKB-UniRule"/>
</dbReference>
<comment type="domain">
    <text evidence="5">The PRC barrel domain binds ribosomal protein uS19.</text>
</comment>
<evidence type="ECO:0000256" key="5">
    <source>
        <dbReference type="HAMAP-Rule" id="MF_00014"/>
    </source>
</evidence>
<dbReference type="EMBL" id="FOBL01000009">
    <property type="protein sequence ID" value="SEL75062.1"/>
    <property type="molecule type" value="Genomic_DNA"/>
</dbReference>
<keyword evidence="3 5" id="KW-0698">rRNA processing</keyword>
<dbReference type="Pfam" id="PF01782">
    <property type="entry name" value="RimM"/>
    <property type="match status" value="1"/>
</dbReference>
<dbReference type="STRING" id="426703.SAMN04488100_10944"/>
<dbReference type="HAMAP" id="MF_00014">
    <property type="entry name" value="Ribosome_mat_RimM"/>
    <property type="match status" value="1"/>
</dbReference>
<dbReference type="InterPro" id="IPR036976">
    <property type="entry name" value="RimM_N_sf"/>
</dbReference>
<reference evidence="9 10" key="1">
    <citation type="submission" date="2016-10" db="EMBL/GenBank/DDBJ databases">
        <authorList>
            <person name="de Groot N.N."/>
        </authorList>
    </citation>
    <scope>NUCLEOTIDE SEQUENCE [LARGE SCALE GENOMIC DNA]</scope>
    <source>
        <strain evidence="9 10">DSM 19182</strain>
    </source>
</reference>
<dbReference type="InterPro" id="IPR009000">
    <property type="entry name" value="Transl_B-barrel_sf"/>
</dbReference>
<name>A0A1H7SQZ4_9LACT</name>
<keyword evidence="4 5" id="KW-0143">Chaperone</keyword>
<dbReference type="Gene3D" id="2.40.30.60">
    <property type="entry name" value="RimM"/>
    <property type="match status" value="1"/>
</dbReference>
<evidence type="ECO:0000259" key="6">
    <source>
        <dbReference type="Pfam" id="PF01782"/>
    </source>
</evidence>
<reference evidence="8 11" key="2">
    <citation type="submission" date="2019-07" db="EMBL/GenBank/DDBJ databases">
        <title>Whole genome shotgun sequence of Alkalibacterium putridalgicola NBRC 103243.</title>
        <authorList>
            <person name="Hosoyama A."/>
            <person name="Uohara A."/>
            <person name="Ohji S."/>
            <person name="Ichikawa N."/>
        </authorList>
    </citation>
    <scope>NUCLEOTIDE SEQUENCE [LARGE SCALE GENOMIC DNA]</scope>
    <source>
        <strain evidence="8 11">NBRC 103243</strain>
    </source>
</reference>
<dbReference type="OrthoDB" id="9810331at2"/>
<dbReference type="InterPro" id="IPR002676">
    <property type="entry name" value="RimM_N"/>
</dbReference>
<dbReference type="GO" id="GO:0043022">
    <property type="term" value="F:ribosome binding"/>
    <property type="evidence" value="ECO:0007669"/>
    <property type="project" value="InterPro"/>
</dbReference>
<dbReference type="InterPro" id="IPR027275">
    <property type="entry name" value="PRC-brl_dom"/>
</dbReference>
<comment type="function">
    <text evidence="5">An accessory protein needed during the final step in the assembly of 30S ribosomal subunit, possibly for assembly of the head region. Essential for efficient processing of 16S rRNA. May be needed both before and after RbfA during the maturation of 16S rRNA. It has affinity for free ribosomal 30S subunits but not for 70S ribosomes.</text>
</comment>
<keyword evidence="11" id="KW-1185">Reference proteome</keyword>
<dbReference type="PANTHER" id="PTHR33692:SF1">
    <property type="entry name" value="RIBOSOME MATURATION FACTOR RIMM"/>
    <property type="match status" value="1"/>
</dbReference>
<dbReference type="SUPFAM" id="SSF50447">
    <property type="entry name" value="Translation proteins"/>
    <property type="match status" value="1"/>
</dbReference>
<comment type="subcellular location">
    <subcellularLocation>
        <location evidence="5">Cytoplasm</location>
    </subcellularLocation>
</comment>
<proteinExistence type="inferred from homology"/>
<feature type="domain" description="PRC-barrel" evidence="7">
    <location>
        <begin position="95"/>
        <end position="169"/>
    </location>
</feature>
<dbReference type="AlphaFoldDB" id="A0A1H7SQZ4"/>
<dbReference type="Pfam" id="PF05239">
    <property type="entry name" value="PRC"/>
    <property type="match status" value="1"/>
</dbReference>
<keyword evidence="2 5" id="KW-0690">Ribosome biogenesis</keyword>
<evidence type="ECO:0000313" key="10">
    <source>
        <dbReference type="Proteomes" id="UP000198548"/>
    </source>
</evidence>
<evidence type="ECO:0000256" key="3">
    <source>
        <dbReference type="ARBA" id="ARBA00022552"/>
    </source>
</evidence>
<evidence type="ECO:0000256" key="2">
    <source>
        <dbReference type="ARBA" id="ARBA00022517"/>
    </source>
</evidence>
<protein>
    <recommendedName>
        <fullName evidence="5">Ribosome maturation factor RimM</fullName>
    </recommendedName>
</protein>
<organism evidence="9 10">
    <name type="scientific">Alkalibacterium putridalgicola</name>
    <dbReference type="NCBI Taxonomy" id="426703"/>
    <lineage>
        <taxon>Bacteria</taxon>
        <taxon>Bacillati</taxon>
        <taxon>Bacillota</taxon>
        <taxon>Bacilli</taxon>
        <taxon>Lactobacillales</taxon>
        <taxon>Carnobacteriaceae</taxon>
        <taxon>Alkalibacterium</taxon>
    </lineage>
</organism>
<dbReference type="Proteomes" id="UP000321425">
    <property type="component" value="Unassembled WGS sequence"/>
</dbReference>
<evidence type="ECO:0000256" key="4">
    <source>
        <dbReference type="ARBA" id="ARBA00023186"/>
    </source>
</evidence>
<comment type="similarity">
    <text evidence="5">Belongs to the RimM family.</text>
</comment>
<evidence type="ECO:0000259" key="7">
    <source>
        <dbReference type="Pfam" id="PF05239"/>
    </source>
</evidence>